<sequence length="647" mass="71083">MATKFLCFLLVCIAPALAAQDLSVFELFTDHAVLQRDVEHPIWGWDRRGRSITITVDGQSVKTKTERDGRWNASLPPMPAGGPHTLTISDGRSEIRLEDVYFGDVYLLSGQSNMEWKLSQSDPDSTRARTIADPLIRQILVSKTYSDAPENHLALDEAWKPGVANEIADFSGVGAYFAHYLREGGVEVPIGLVHSSWGGSRIEPWISAEALGIDPTQIAEDRRAEHERVNQKAVEFYASEFGDGTPPKTDKGRDLGYLNDRIDFDGWATAPLPGTWESRGYDNVDGVFYYRRTFELTEAQATGAATLFLGPIDDGDETFINGKQVGITPNAYSEHREYSVPAGILRPGENTLAVRVYDGGGGGGFTGSAESMYLETSAGKVPLAGTYHYRIGEFSTQSASRANQTPTLLYNAMIAPLQNLPLTGVLWYQGESNAGPDDAEAYADRMRTLVTSWRKRFEREELPFYWVQLANFRAPPTGPDEPGWAILRNSQTAALDLPGTGQAVITDIGEADDIHPKNKWEVGRRLSLHALQNIYGKDVQASSPVAVNLEINGSTATVRFDEVGSGLTVVGDSTRYPLVKSLTVRNARGEWQWAVGVLNQKKGTLTVVNPDGEEITAVRYAWFDNPDDANLFSKEGLPVTPFELLAN</sequence>
<dbReference type="PANTHER" id="PTHR22901:SF0">
    <property type="entry name" value="SIALATE O-ACETYLESTERASE"/>
    <property type="match status" value="1"/>
</dbReference>
<dbReference type="Pfam" id="PF03629">
    <property type="entry name" value="SASA"/>
    <property type="match status" value="2"/>
</dbReference>
<dbReference type="InterPro" id="IPR008979">
    <property type="entry name" value="Galactose-bd-like_sf"/>
</dbReference>
<feature type="signal peptide" evidence="3">
    <location>
        <begin position="1"/>
        <end position="18"/>
    </location>
</feature>
<dbReference type="Proteomes" id="UP000576209">
    <property type="component" value="Unassembled WGS sequence"/>
</dbReference>
<proteinExistence type="predicted"/>
<protein>
    <submittedName>
        <fullName evidence="6">Sialate O-acetylesterase</fullName>
        <ecNumber evidence="6">3.1.1.53</ecNumber>
    </submittedName>
</protein>
<keyword evidence="1 6" id="KW-0378">Hydrolase</keyword>
<dbReference type="SUPFAM" id="SSF49785">
    <property type="entry name" value="Galactose-binding domain-like"/>
    <property type="match status" value="1"/>
</dbReference>
<gene>
    <name evidence="6" type="ORF">GGR28_000279</name>
</gene>
<dbReference type="SUPFAM" id="SSF52266">
    <property type="entry name" value="SGNH hydrolase"/>
    <property type="match status" value="1"/>
</dbReference>
<dbReference type="AlphaFoldDB" id="A0A840E6E7"/>
<dbReference type="PANTHER" id="PTHR22901">
    <property type="entry name" value="SIALATE O-ACETYLESTERASE"/>
    <property type="match status" value="1"/>
</dbReference>
<feature type="domain" description="Beta-galactosidase jelly roll" evidence="5">
    <location>
        <begin position="278"/>
        <end position="356"/>
    </location>
</feature>
<name>A0A840E6E7_9BACT</name>
<keyword evidence="3" id="KW-0732">Signal</keyword>
<dbReference type="GO" id="GO:0004553">
    <property type="term" value="F:hydrolase activity, hydrolyzing O-glycosyl compounds"/>
    <property type="evidence" value="ECO:0007669"/>
    <property type="project" value="UniProtKB-ARBA"/>
</dbReference>
<evidence type="ECO:0000256" key="2">
    <source>
        <dbReference type="ARBA" id="ARBA00023295"/>
    </source>
</evidence>
<dbReference type="GO" id="GO:0001681">
    <property type="term" value="F:sialate O-acetylesterase activity"/>
    <property type="evidence" value="ECO:0007669"/>
    <property type="project" value="UniProtKB-EC"/>
</dbReference>
<accession>A0A840E6E7</accession>
<dbReference type="Gene3D" id="2.60.120.260">
    <property type="entry name" value="Galactose-binding domain-like"/>
    <property type="match status" value="1"/>
</dbReference>
<dbReference type="InterPro" id="IPR005181">
    <property type="entry name" value="SASA"/>
</dbReference>
<keyword evidence="7" id="KW-1185">Reference proteome</keyword>
<evidence type="ECO:0000313" key="6">
    <source>
        <dbReference type="EMBL" id="MBB4077678.1"/>
    </source>
</evidence>
<dbReference type="EMBL" id="JACIFF010000001">
    <property type="protein sequence ID" value="MBB4077678.1"/>
    <property type="molecule type" value="Genomic_DNA"/>
</dbReference>
<evidence type="ECO:0000259" key="4">
    <source>
        <dbReference type="Pfam" id="PF03629"/>
    </source>
</evidence>
<evidence type="ECO:0000313" key="7">
    <source>
        <dbReference type="Proteomes" id="UP000576209"/>
    </source>
</evidence>
<feature type="domain" description="Sialate O-acetylesterase" evidence="4">
    <location>
        <begin position="104"/>
        <end position="207"/>
    </location>
</feature>
<dbReference type="InterPro" id="IPR025300">
    <property type="entry name" value="BetaGal_jelly_roll_dom"/>
</dbReference>
<dbReference type="EC" id="3.1.1.53" evidence="6"/>
<dbReference type="Pfam" id="PF13364">
    <property type="entry name" value="BetaGal_ABD2"/>
    <property type="match status" value="1"/>
</dbReference>
<dbReference type="Gene3D" id="3.40.50.1110">
    <property type="entry name" value="SGNH hydrolase"/>
    <property type="match status" value="1"/>
</dbReference>
<dbReference type="GO" id="GO:0005975">
    <property type="term" value="P:carbohydrate metabolic process"/>
    <property type="evidence" value="ECO:0007669"/>
    <property type="project" value="TreeGrafter"/>
</dbReference>
<comment type="caution">
    <text evidence="6">The sequence shown here is derived from an EMBL/GenBank/DDBJ whole genome shotgun (WGS) entry which is preliminary data.</text>
</comment>
<evidence type="ECO:0000259" key="5">
    <source>
        <dbReference type="Pfam" id="PF13364"/>
    </source>
</evidence>
<keyword evidence="2" id="KW-0326">Glycosidase</keyword>
<feature type="domain" description="Sialate O-acetylesterase" evidence="4">
    <location>
        <begin position="407"/>
        <end position="516"/>
    </location>
</feature>
<feature type="chain" id="PRO_5032872641" evidence="3">
    <location>
        <begin position="19"/>
        <end position="647"/>
    </location>
</feature>
<dbReference type="RefSeq" id="WP_183493922.1">
    <property type="nucleotide sequence ID" value="NZ_JACIFF010000001.1"/>
</dbReference>
<dbReference type="InterPro" id="IPR039329">
    <property type="entry name" value="SIAE"/>
</dbReference>
<evidence type="ECO:0000256" key="3">
    <source>
        <dbReference type="SAM" id="SignalP"/>
    </source>
</evidence>
<evidence type="ECO:0000256" key="1">
    <source>
        <dbReference type="ARBA" id="ARBA00022801"/>
    </source>
</evidence>
<dbReference type="InterPro" id="IPR036514">
    <property type="entry name" value="SGNH_hydro_sf"/>
</dbReference>
<organism evidence="6 7">
    <name type="scientific">Neolewinella aquimaris</name>
    <dbReference type="NCBI Taxonomy" id="1835722"/>
    <lineage>
        <taxon>Bacteria</taxon>
        <taxon>Pseudomonadati</taxon>
        <taxon>Bacteroidota</taxon>
        <taxon>Saprospiria</taxon>
        <taxon>Saprospirales</taxon>
        <taxon>Lewinellaceae</taxon>
        <taxon>Neolewinella</taxon>
    </lineage>
</organism>
<reference evidence="6 7" key="1">
    <citation type="submission" date="2020-08" db="EMBL/GenBank/DDBJ databases">
        <title>Genomic Encyclopedia of Type Strains, Phase IV (KMG-IV): sequencing the most valuable type-strain genomes for metagenomic binning, comparative biology and taxonomic classification.</title>
        <authorList>
            <person name="Goeker M."/>
        </authorList>
    </citation>
    <scope>NUCLEOTIDE SEQUENCE [LARGE SCALE GENOMIC DNA]</scope>
    <source>
        <strain evidence="6 7">DSM 105137</strain>
    </source>
</reference>